<protein>
    <submittedName>
        <fullName evidence="2">Uncharacterized protein</fullName>
    </submittedName>
</protein>
<dbReference type="RefSeq" id="XP_038776407.1">
    <property type="nucleotide sequence ID" value="XM_038920479.1"/>
</dbReference>
<proteinExistence type="predicted"/>
<feature type="region of interest" description="Disordered" evidence="1">
    <location>
        <begin position="1"/>
        <end position="65"/>
    </location>
</feature>
<dbReference type="EMBL" id="CP064812">
    <property type="protein sequence ID" value="QPG72842.1"/>
    <property type="molecule type" value="Genomic_DNA"/>
</dbReference>
<keyword evidence="3" id="KW-1185">Reference proteome</keyword>
<feature type="compositionally biased region" description="Polar residues" evidence="1">
    <location>
        <begin position="1"/>
        <end position="10"/>
    </location>
</feature>
<organism evidence="2 3">
    <name type="scientific">Eeniella nana</name>
    <name type="common">Yeast</name>
    <name type="synonym">Brettanomyces nanus</name>
    <dbReference type="NCBI Taxonomy" id="13502"/>
    <lineage>
        <taxon>Eukaryota</taxon>
        <taxon>Fungi</taxon>
        <taxon>Dikarya</taxon>
        <taxon>Ascomycota</taxon>
        <taxon>Saccharomycotina</taxon>
        <taxon>Pichiomycetes</taxon>
        <taxon>Pichiales</taxon>
        <taxon>Pichiaceae</taxon>
        <taxon>Brettanomyces</taxon>
    </lineage>
</organism>
<dbReference type="Proteomes" id="UP000662931">
    <property type="component" value="Chromosome 1"/>
</dbReference>
<evidence type="ECO:0000256" key="1">
    <source>
        <dbReference type="SAM" id="MobiDB-lite"/>
    </source>
</evidence>
<name>A0A875RY62_EENNA</name>
<accession>A0A875RY62</accession>
<feature type="compositionally biased region" description="Basic and acidic residues" evidence="1">
    <location>
        <begin position="42"/>
        <end position="54"/>
    </location>
</feature>
<reference evidence="2" key="1">
    <citation type="submission" date="2020-10" db="EMBL/GenBank/DDBJ databases">
        <authorList>
            <person name="Roach M.J.R."/>
        </authorList>
    </citation>
    <scope>NUCLEOTIDE SEQUENCE</scope>
    <source>
        <strain evidence="2">CBS 1945</strain>
    </source>
</reference>
<evidence type="ECO:0000313" key="2">
    <source>
        <dbReference type="EMBL" id="QPG72842.1"/>
    </source>
</evidence>
<evidence type="ECO:0000313" key="3">
    <source>
        <dbReference type="Proteomes" id="UP000662931"/>
    </source>
</evidence>
<gene>
    <name evidence="2" type="ORF">FOA43_000144</name>
</gene>
<dbReference type="KEGG" id="bnn:FOA43_000144"/>
<dbReference type="GeneID" id="62193545"/>
<sequence length="267" mass="29429">MHTSDVQTIKCTEVPASPQRTLYDEEQPPSQQRILDPPANLELHKGNKSDDGATKNKRPSRSKSPCLSKLKILSRSSSSEFDSNQTRLGSLPAEPLAASEKFVTRDPTVDSSLTRHRSSLRTVTATSTLGAPSNKEAGRHGIKILCLRDSLGSRHLLKRKSLKKAQRKLRAKETYGTQNIQDIEKARGTYAKMSTISYEHPNMNVLPYDYSENTPLSVPSTASSGITKTISQVSNTSSLNESFQLVFDDHLLPGIPSRLPTRSTNNV</sequence>
<dbReference type="AlphaFoldDB" id="A0A875RY62"/>